<accession>A0A512BJJ1</accession>
<organism evidence="1 2">
    <name type="scientific">Segetibacter aerophilus</name>
    <dbReference type="NCBI Taxonomy" id="670293"/>
    <lineage>
        <taxon>Bacteria</taxon>
        <taxon>Pseudomonadati</taxon>
        <taxon>Bacteroidota</taxon>
        <taxon>Chitinophagia</taxon>
        <taxon>Chitinophagales</taxon>
        <taxon>Chitinophagaceae</taxon>
        <taxon>Segetibacter</taxon>
    </lineage>
</organism>
<dbReference type="Proteomes" id="UP000321513">
    <property type="component" value="Unassembled WGS sequence"/>
</dbReference>
<name>A0A512BJJ1_9BACT</name>
<protein>
    <submittedName>
        <fullName evidence="1">Uncharacterized protein</fullName>
    </submittedName>
</protein>
<reference evidence="1 2" key="1">
    <citation type="submission" date="2019-07" db="EMBL/GenBank/DDBJ databases">
        <title>Whole genome shotgun sequence of Segetibacter aerophilus NBRC 106135.</title>
        <authorList>
            <person name="Hosoyama A."/>
            <person name="Uohara A."/>
            <person name="Ohji S."/>
            <person name="Ichikawa N."/>
        </authorList>
    </citation>
    <scope>NUCLEOTIDE SEQUENCE [LARGE SCALE GENOMIC DNA]</scope>
    <source>
        <strain evidence="1 2">NBRC 106135</strain>
    </source>
</reference>
<comment type="caution">
    <text evidence="1">The sequence shown here is derived from an EMBL/GenBank/DDBJ whole genome shotgun (WGS) entry which is preliminary data.</text>
</comment>
<sequence>MIGYENVLDETTKDNLWEVDHVIIVNALDPITREKNRLAARSEIVEKGGLVIKEWKNILANILKAVIISRDNRSFS</sequence>
<evidence type="ECO:0000313" key="2">
    <source>
        <dbReference type="Proteomes" id="UP000321513"/>
    </source>
</evidence>
<gene>
    <name evidence="1" type="ORF">SAE01_46320</name>
</gene>
<evidence type="ECO:0000313" key="1">
    <source>
        <dbReference type="EMBL" id="GEO12136.1"/>
    </source>
</evidence>
<keyword evidence="2" id="KW-1185">Reference proteome</keyword>
<dbReference type="AlphaFoldDB" id="A0A512BJJ1"/>
<dbReference type="EMBL" id="BJYT01000041">
    <property type="protein sequence ID" value="GEO12136.1"/>
    <property type="molecule type" value="Genomic_DNA"/>
</dbReference>
<proteinExistence type="predicted"/>